<protein>
    <recommendedName>
        <fullName evidence="4">Lysozyme inhibitor LprI N-terminal domain-containing protein</fullName>
    </recommendedName>
</protein>
<keyword evidence="1" id="KW-0812">Transmembrane</keyword>
<comment type="caution">
    <text evidence="2">The sequence shown here is derived from an EMBL/GenBank/DDBJ whole genome shotgun (WGS) entry which is preliminary data.</text>
</comment>
<dbReference type="Proteomes" id="UP001287059">
    <property type="component" value="Unassembled WGS sequence"/>
</dbReference>
<gene>
    <name evidence="2" type="ORF">RFN28_28665</name>
</gene>
<feature type="transmembrane region" description="Helical" evidence="1">
    <location>
        <begin position="94"/>
        <end position="116"/>
    </location>
</feature>
<name>A0ABU4Y637_9HYPH</name>
<evidence type="ECO:0000313" key="2">
    <source>
        <dbReference type="EMBL" id="MDX8482402.1"/>
    </source>
</evidence>
<keyword evidence="1" id="KW-1133">Transmembrane helix</keyword>
<keyword evidence="3" id="KW-1185">Reference proteome</keyword>
<sequence>MGFRDEVWKCRLDNCLTFGERTARLLLALFRIADAVVDEARRLDRSLANVSCDDCGFAPRITVPGRERAVAMPYRSARMVVFGRGGSGRNAARSLSFVPAALCLPCAFLAFAWLSFITGSAFAAAGPSFDCANASIEAEKAICASDELSQMDRQIAGLVAQMGDLITPEKRPFMQEVEQEEKKMWSLGCAHADDKPSCLRNSMQKHIVQLQADLRDDDILTMAASTMIPVTPAKSADVFRRYPGSALANSWLVYLATHVPEAGVSPREGDAAKARAIAIFQEQSPSILNMLDLPKRKAADVPFFLLRLALEQTHADPIFDCPHGFLFQREEGRALIAFGGLYGSSMDGHNPLCEDGPTFMELPAWQSLNDLLVAALPDETEAGSIRFAIYADWAADDVRAVNFPRQFDTPKHRRDKQRAIRLIRKQVPRVWDRSDLKNLLVAVEQGQSAAKKWLMQNRGLSAFEASRCAEGIMGSYLAARLEYIAARGQVEPRIDNPE</sequence>
<dbReference type="RefSeq" id="WP_320290498.1">
    <property type="nucleotide sequence ID" value="NZ_JAVIIW010000049.1"/>
</dbReference>
<evidence type="ECO:0000313" key="3">
    <source>
        <dbReference type="Proteomes" id="UP001287059"/>
    </source>
</evidence>
<accession>A0ABU4Y637</accession>
<dbReference type="PANTHER" id="PTHR37549:SF1">
    <property type="entry name" value="LIPOPROTEIN LPRI"/>
    <property type="match status" value="1"/>
</dbReference>
<evidence type="ECO:0008006" key="4">
    <source>
        <dbReference type="Google" id="ProtNLM"/>
    </source>
</evidence>
<dbReference type="PANTHER" id="PTHR37549">
    <property type="entry name" value="LIPOPROTEIN LPRI"/>
    <property type="match status" value="1"/>
</dbReference>
<organism evidence="2 3">
    <name type="scientific">Mesorhizobium album</name>
    <dbReference type="NCBI Taxonomy" id="3072314"/>
    <lineage>
        <taxon>Bacteria</taxon>
        <taxon>Pseudomonadati</taxon>
        <taxon>Pseudomonadota</taxon>
        <taxon>Alphaproteobacteria</taxon>
        <taxon>Hyphomicrobiales</taxon>
        <taxon>Phyllobacteriaceae</taxon>
        <taxon>Mesorhizobium</taxon>
    </lineage>
</organism>
<proteinExistence type="predicted"/>
<dbReference type="InterPro" id="IPR052755">
    <property type="entry name" value="Lysozyme_Inhibitor_LprI"/>
</dbReference>
<reference evidence="2 3" key="1">
    <citation type="submission" date="2023-08" db="EMBL/GenBank/DDBJ databases">
        <title>Implementing the SeqCode for naming new Mesorhizobium species isolated from Vachellia karroo root nodules.</title>
        <authorList>
            <person name="Van Lill M."/>
        </authorList>
    </citation>
    <scope>NUCLEOTIDE SEQUENCE [LARGE SCALE GENOMIC DNA]</scope>
    <source>
        <strain evidence="2 3">VK24D</strain>
    </source>
</reference>
<dbReference type="EMBL" id="JAVIIW010000049">
    <property type="protein sequence ID" value="MDX8482402.1"/>
    <property type="molecule type" value="Genomic_DNA"/>
</dbReference>
<keyword evidence="1" id="KW-0472">Membrane</keyword>
<evidence type="ECO:0000256" key="1">
    <source>
        <dbReference type="SAM" id="Phobius"/>
    </source>
</evidence>